<dbReference type="EMBL" id="RWJN01000083">
    <property type="protein sequence ID" value="TCD67865.1"/>
    <property type="molecule type" value="Genomic_DNA"/>
</dbReference>
<accession>A0A4R0RP40</accession>
<evidence type="ECO:0000313" key="2">
    <source>
        <dbReference type="Proteomes" id="UP000292702"/>
    </source>
</evidence>
<dbReference type="AlphaFoldDB" id="A0A4R0RP40"/>
<sequence length="421" mass="46546">MASSSVSISDKGHDFASKTDWQNGRLSQEIVDEIIEFGDEDEETLKACSLTCRSWVEASQTLLHSCVRLTAKSLLADPNRYSNPDVAKYVETLMITGLPSASPGTLGDPTIKSKVQAGWDVLARLSKVETLMIRWLDMRKEDPASILPYLLDKSIFPIVEKMVLPENAYFASFHAFAQFITSFPSLGHLEIQGLAWPSDESDGSLSEELVGKARDLTQRLSFLAFKLTDSDAEVVSPTTAIGFAKLIQPVNNCSITQFTMLDWSLAQAPTALSSMFQTFGPSLTTLELSMDALGPTPAIAKCGFQYLSNLETLQFQFFRNNEITPNTAIIPAVLAQVNSRRLIQVILMCEDIGGDNITSVVNWYNIDDAVEGGDFDSLQRLVVVLHPSDWDHGVEDRVEDCLPYCMSRGIVFMEFADLNDI</sequence>
<name>A0A4R0RP40_9APHY</name>
<protein>
    <recommendedName>
        <fullName evidence="3">F-box domain-containing protein</fullName>
    </recommendedName>
</protein>
<dbReference type="SUPFAM" id="SSF52047">
    <property type="entry name" value="RNI-like"/>
    <property type="match status" value="1"/>
</dbReference>
<keyword evidence="2" id="KW-1185">Reference proteome</keyword>
<evidence type="ECO:0000313" key="1">
    <source>
        <dbReference type="EMBL" id="TCD67865.1"/>
    </source>
</evidence>
<comment type="caution">
    <text evidence="1">The sequence shown here is derived from an EMBL/GenBank/DDBJ whole genome shotgun (WGS) entry which is preliminary data.</text>
</comment>
<proteinExistence type="predicted"/>
<organism evidence="1 2">
    <name type="scientific">Steccherinum ochraceum</name>
    <dbReference type="NCBI Taxonomy" id="92696"/>
    <lineage>
        <taxon>Eukaryota</taxon>
        <taxon>Fungi</taxon>
        <taxon>Dikarya</taxon>
        <taxon>Basidiomycota</taxon>
        <taxon>Agaricomycotina</taxon>
        <taxon>Agaricomycetes</taxon>
        <taxon>Polyporales</taxon>
        <taxon>Steccherinaceae</taxon>
        <taxon>Steccherinum</taxon>
    </lineage>
</organism>
<reference evidence="1 2" key="1">
    <citation type="submission" date="2018-11" db="EMBL/GenBank/DDBJ databases">
        <title>Genome assembly of Steccherinum ochraceum LE-BIN_3174, the white-rot fungus of the Steccherinaceae family (The Residual Polyporoid clade, Polyporales, Basidiomycota).</title>
        <authorList>
            <person name="Fedorova T.V."/>
            <person name="Glazunova O.A."/>
            <person name="Landesman E.O."/>
            <person name="Moiseenko K.V."/>
            <person name="Psurtseva N.V."/>
            <person name="Savinova O.S."/>
            <person name="Shakhova N.V."/>
            <person name="Tyazhelova T.V."/>
            <person name="Vasina D.V."/>
        </authorList>
    </citation>
    <scope>NUCLEOTIDE SEQUENCE [LARGE SCALE GENOMIC DNA]</scope>
    <source>
        <strain evidence="1 2">LE-BIN_3174</strain>
    </source>
</reference>
<evidence type="ECO:0008006" key="3">
    <source>
        <dbReference type="Google" id="ProtNLM"/>
    </source>
</evidence>
<gene>
    <name evidence="1" type="ORF">EIP91_011862</name>
</gene>
<dbReference type="InterPro" id="IPR032675">
    <property type="entry name" value="LRR_dom_sf"/>
</dbReference>
<dbReference type="Proteomes" id="UP000292702">
    <property type="component" value="Unassembled WGS sequence"/>
</dbReference>
<dbReference type="Gene3D" id="3.80.10.10">
    <property type="entry name" value="Ribonuclease Inhibitor"/>
    <property type="match status" value="1"/>
</dbReference>